<dbReference type="PROSITE" id="PS00397">
    <property type="entry name" value="RECOMBINASES_1"/>
    <property type="match status" value="1"/>
</dbReference>
<evidence type="ECO:0000256" key="2">
    <source>
        <dbReference type="ARBA" id="ARBA00023125"/>
    </source>
</evidence>
<dbReference type="SMART" id="SM00422">
    <property type="entry name" value="HTH_MERR"/>
    <property type="match status" value="1"/>
</dbReference>
<keyword evidence="3" id="KW-0233">DNA recombination</keyword>
<gene>
    <name evidence="8" type="ORF">HBE96_17155</name>
</gene>
<reference evidence="8 9" key="1">
    <citation type="submission" date="2020-04" db="EMBL/GenBank/DDBJ databases">
        <authorList>
            <person name="Doyle D.A."/>
        </authorList>
    </citation>
    <scope>NUCLEOTIDE SEQUENCE [LARGE SCALE GENOMIC DNA]</scope>
    <source>
        <strain evidence="8 9">P21</strain>
    </source>
</reference>
<dbReference type="GO" id="GO:0006355">
    <property type="term" value="P:regulation of DNA-templated transcription"/>
    <property type="evidence" value="ECO:0007669"/>
    <property type="project" value="InterPro"/>
</dbReference>
<protein>
    <submittedName>
        <fullName evidence="8">IS607 family transposase</fullName>
    </submittedName>
</protein>
<dbReference type="GO" id="GO:0000150">
    <property type="term" value="F:DNA strand exchange activity"/>
    <property type="evidence" value="ECO:0007669"/>
    <property type="project" value="InterPro"/>
</dbReference>
<dbReference type="PANTHER" id="PTHR36172">
    <property type="match status" value="1"/>
</dbReference>
<dbReference type="SMART" id="SM00857">
    <property type="entry name" value="Resolvase"/>
    <property type="match status" value="1"/>
</dbReference>
<dbReference type="NCBIfam" id="NF033518">
    <property type="entry name" value="transpos_IS607"/>
    <property type="match status" value="1"/>
</dbReference>
<dbReference type="InterPro" id="IPR048046">
    <property type="entry name" value="Transpos_IS607"/>
</dbReference>
<sequence length="208" mass="24067">MKYYSIGDFAKLIGKNSQTLREWDKKDILKPHHVAPTGYRYYSQEQLNHFLGIKGIETKTKKVIGYCRVSSHKQKDDLERQIENVKTYMIVKGYQFDIITDIGSGINYNKKGLNQLIDMITNSEVEKIVVLYKDRLLGFGFELIENLCNKYGTTIEIIDNTEKTEEQELVEDLIQIVTVFSCRLQGKRANKAKKMIKELLENDTGEEG</sequence>
<dbReference type="Pfam" id="PF00239">
    <property type="entry name" value="Resolvase"/>
    <property type="match status" value="1"/>
</dbReference>
<dbReference type="InterPro" id="IPR000551">
    <property type="entry name" value="MerR-type_HTH_dom"/>
</dbReference>
<reference evidence="8 9" key="2">
    <citation type="submission" date="2020-06" db="EMBL/GenBank/DDBJ databases">
        <title>Complete Genome Sequence of Clostridium muelleri sp. nov. P21T, an Acid-Alcohol Producing Acetogen Isolated from Old Hay.</title>
        <authorList>
            <person name="Duncan K.E."/>
            <person name="Tanner R.S."/>
        </authorList>
    </citation>
    <scope>NUCLEOTIDE SEQUENCE [LARGE SCALE GENOMIC DNA]</scope>
    <source>
        <strain evidence="8 9">P21</strain>
    </source>
</reference>
<evidence type="ECO:0000256" key="5">
    <source>
        <dbReference type="PROSITE-ProRule" id="PRU10137"/>
    </source>
</evidence>
<evidence type="ECO:0000259" key="7">
    <source>
        <dbReference type="PROSITE" id="PS51736"/>
    </source>
</evidence>
<dbReference type="AlphaFoldDB" id="A0A7Y0HQN6"/>
<feature type="domain" description="HTH merR-type" evidence="6">
    <location>
        <begin position="3"/>
        <end position="54"/>
    </location>
</feature>
<dbReference type="PANTHER" id="PTHR36172:SF1">
    <property type="entry name" value="RESOLVASE-RELATED"/>
    <property type="match status" value="1"/>
</dbReference>
<comment type="caution">
    <text evidence="8">The sequence shown here is derived from an EMBL/GenBank/DDBJ whole genome shotgun (WGS) entry which is preliminary data.</text>
</comment>
<dbReference type="PROSITE" id="PS50937">
    <property type="entry name" value="HTH_MERR_2"/>
    <property type="match status" value="1"/>
</dbReference>
<keyword evidence="9" id="KW-1185">Reference proteome</keyword>
<dbReference type="Gene3D" id="1.10.1660.10">
    <property type="match status" value="1"/>
</dbReference>
<feature type="active site" description="O-(5'-phospho-DNA)-serine intermediate" evidence="4 5">
    <location>
        <position position="70"/>
    </location>
</feature>
<dbReference type="InterPro" id="IPR006118">
    <property type="entry name" value="Recombinase_CS"/>
</dbReference>
<dbReference type="GO" id="GO:0015074">
    <property type="term" value="P:DNA integration"/>
    <property type="evidence" value="ECO:0007669"/>
    <property type="project" value="UniProtKB-KW"/>
</dbReference>
<dbReference type="InterPro" id="IPR041718">
    <property type="entry name" value="IS607_transposase-like"/>
</dbReference>
<dbReference type="GO" id="GO:0003677">
    <property type="term" value="F:DNA binding"/>
    <property type="evidence" value="ECO:0007669"/>
    <property type="project" value="UniProtKB-KW"/>
</dbReference>
<dbReference type="InterPro" id="IPR036162">
    <property type="entry name" value="Resolvase-like_N_sf"/>
</dbReference>
<dbReference type="RefSeq" id="WP_169298934.1">
    <property type="nucleotide sequence ID" value="NZ_JABBNI010000036.1"/>
</dbReference>
<dbReference type="Gene3D" id="3.40.50.1390">
    <property type="entry name" value="Resolvase, N-terminal catalytic domain"/>
    <property type="match status" value="1"/>
</dbReference>
<name>A0A7Y0HQN6_9CLOT</name>
<dbReference type="CDD" id="cd03769">
    <property type="entry name" value="SR_IS607_transposase_like"/>
    <property type="match status" value="1"/>
</dbReference>
<dbReference type="Pfam" id="PF13411">
    <property type="entry name" value="MerR_1"/>
    <property type="match status" value="1"/>
</dbReference>
<evidence type="ECO:0000313" key="9">
    <source>
        <dbReference type="Proteomes" id="UP000537131"/>
    </source>
</evidence>
<dbReference type="PROSITE" id="PS51736">
    <property type="entry name" value="RECOMBINASES_3"/>
    <property type="match status" value="1"/>
</dbReference>
<dbReference type="EMBL" id="JABBNI010000036">
    <property type="protein sequence ID" value="NMM64351.1"/>
    <property type="molecule type" value="Genomic_DNA"/>
</dbReference>
<organism evidence="8 9">
    <name type="scientific">Clostridium muellerianum</name>
    <dbReference type="NCBI Taxonomy" id="2716538"/>
    <lineage>
        <taxon>Bacteria</taxon>
        <taxon>Bacillati</taxon>
        <taxon>Bacillota</taxon>
        <taxon>Clostridia</taxon>
        <taxon>Eubacteriales</taxon>
        <taxon>Clostridiaceae</taxon>
        <taxon>Clostridium</taxon>
    </lineage>
</organism>
<evidence type="ECO:0000256" key="1">
    <source>
        <dbReference type="ARBA" id="ARBA00022908"/>
    </source>
</evidence>
<evidence type="ECO:0000256" key="4">
    <source>
        <dbReference type="PIRSR" id="PIRSR606118-50"/>
    </source>
</evidence>
<keyword evidence="1" id="KW-0229">DNA integration</keyword>
<dbReference type="InterPro" id="IPR051491">
    <property type="entry name" value="Recombinase/Transposase-rel"/>
</dbReference>
<dbReference type="SUPFAM" id="SSF46955">
    <property type="entry name" value="Putative DNA-binding domain"/>
    <property type="match status" value="1"/>
</dbReference>
<dbReference type="InterPro" id="IPR006119">
    <property type="entry name" value="Resolv_N"/>
</dbReference>
<evidence type="ECO:0000256" key="3">
    <source>
        <dbReference type="ARBA" id="ARBA00023172"/>
    </source>
</evidence>
<evidence type="ECO:0000259" key="6">
    <source>
        <dbReference type="PROSITE" id="PS50937"/>
    </source>
</evidence>
<dbReference type="InterPro" id="IPR009061">
    <property type="entry name" value="DNA-bd_dom_put_sf"/>
</dbReference>
<feature type="domain" description="Resolvase/invertase-type recombinase catalytic" evidence="7">
    <location>
        <begin position="62"/>
        <end position="208"/>
    </location>
</feature>
<dbReference type="SUPFAM" id="SSF53041">
    <property type="entry name" value="Resolvase-like"/>
    <property type="match status" value="1"/>
</dbReference>
<dbReference type="Proteomes" id="UP000537131">
    <property type="component" value="Unassembled WGS sequence"/>
</dbReference>
<dbReference type="Gene3D" id="1.10.287.2170">
    <property type="match status" value="1"/>
</dbReference>
<accession>A0A7Y0HQN6</accession>
<proteinExistence type="predicted"/>
<evidence type="ECO:0000313" key="8">
    <source>
        <dbReference type="EMBL" id="NMM64351.1"/>
    </source>
</evidence>
<keyword evidence="2" id="KW-0238">DNA-binding</keyword>
<dbReference type="FunFam" id="3.40.50.1390:FF:000002">
    <property type="entry name" value="ORF1 in transposon ISC1904"/>
    <property type="match status" value="1"/>
</dbReference>